<feature type="transmembrane region" description="Helical" evidence="8">
    <location>
        <begin position="292"/>
        <end position="309"/>
    </location>
</feature>
<organism evidence="10 11">
    <name type="scientific">Vallitalea guaymasensis</name>
    <dbReference type="NCBI Taxonomy" id="1185412"/>
    <lineage>
        <taxon>Bacteria</taxon>
        <taxon>Bacillati</taxon>
        <taxon>Bacillota</taxon>
        <taxon>Clostridia</taxon>
        <taxon>Lachnospirales</taxon>
        <taxon>Vallitaleaceae</taxon>
        <taxon>Vallitalea</taxon>
    </lineage>
</organism>
<evidence type="ECO:0000256" key="7">
    <source>
        <dbReference type="RuleBase" id="RU000320"/>
    </source>
</evidence>
<name>A0A8J8SAI3_9FIRM</name>
<evidence type="ECO:0000256" key="8">
    <source>
        <dbReference type="SAM" id="Phobius"/>
    </source>
</evidence>
<protein>
    <submittedName>
        <fullName evidence="10">Proton-conducting membrane transporter</fullName>
    </submittedName>
</protein>
<feature type="transmembrane region" description="Helical" evidence="8">
    <location>
        <begin position="200"/>
        <end position="223"/>
    </location>
</feature>
<feature type="transmembrane region" description="Helical" evidence="8">
    <location>
        <begin position="473"/>
        <end position="493"/>
    </location>
</feature>
<dbReference type="InterPro" id="IPR003918">
    <property type="entry name" value="NADH_UbQ_OxRdtase"/>
</dbReference>
<keyword evidence="6 8" id="KW-0472">Membrane</keyword>
<evidence type="ECO:0000313" key="11">
    <source>
        <dbReference type="Proteomes" id="UP000677305"/>
    </source>
</evidence>
<feature type="transmembrane region" description="Helical" evidence="8">
    <location>
        <begin position="101"/>
        <end position="118"/>
    </location>
</feature>
<keyword evidence="5 8" id="KW-1133">Transmembrane helix</keyword>
<comment type="similarity">
    <text evidence="2">Belongs to the CPA3 antiporters (TC 2.A.63) subunit D family.</text>
</comment>
<evidence type="ECO:0000256" key="4">
    <source>
        <dbReference type="ARBA" id="ARBA00022692"/>
    </source>
</evidence>
<dbReference type="InterPro" id="IPR001750">
    <property type="entry name" value="ND/Mrp_TM"/>
</dbReference>
<dbReference type="Proteomes" id="UP000677305">
    <property type="component" value="Chromosome"/>
</dbReference>
<dbReference type="RefSeq" id="WP_212691956.1">
    <property type="nucleotide sequence ID" value="NZ_CAJXUH010000004.1"/>
</dbReference>
<dbReference type="PRINTS" id="PR01437">
    <property type="entry name" value="NUOXDRDTASE4"/>
</dbReference>
<dbReference type="KEGG" id="vgu:HYG85_01290"/>
<evidence type="ECO:0000259" key="9">
    <source>
        <dbReference type="Pfam" id="PF00361"/>
    </source>
</evidence>
<dbReference type="GO" id="GO:0005886">
    <property type="term" value="C:plasma membrane"/>
    <property type="evidence" value="ECO:0007669"/>
    <property type="project" value="UniProtKB-SubCell"/>
</dbReference>
<evidence type="ECO:0000256" key="6">
    <source>
        <dbReference type="ARBA" id="ARBA00023136"/>
    </source>
</evidence>
<feature type="transmembrane region" description="Helical" evidence="8">
    <location>
        <begin position="362"/>
        <end position="380"/>
    </location>
</feature>
<feature type="transmembrane region" description="Helical" evidence="8">
    <location>
        <begin position="124"/>
        <end position="143"/>
    </location>
</feature>
<dbReference type="Pfam" id="PF00361">
    <property type="entry name" value="Proton_antipo_M"/>
    <property type="match status" value="1"/>
</dbReference>
<sequence>MIQLYFFILIPIIIASISYLFKTRYNKPLILISQLILFVCSVINFTHIKNNSPITSILGNYKAGVGIALKADIISSVFVMLTIFLFTCMIIYNFRKHYMNNLFLFLFLILQGLINGIFLSMDFFNLYVLIEVSTIVVSILIMFKKDSRSIYDGMLYLLINIVAMTFFLIGIGYIYKIFGSLDITIIQDKMIRVTDIKSLILPYSLIITAISLKSAVMPLFSWLPRAHGTHSSPSIVSAILSGLYVKCGVYLFFRIQNMFSPAFDTSTIFLIMGFLTAVVGFIFALSQVDIKLILSYHTISQIGLIIFGLSLNNTYSYWGSIYHIINHAIFKSVLFLTAGIIIEEYETRDIRQIRGVFKRMPFVSIFTFMAILGITGAPFFNGSISKYLIQKGSYSGLMDYGFILINLGTILSFVKYLSMFRGSYDGKKYSPPFNQKIAIAMLGTLCFLGGIMGIELIKFLFNVNLHITLDGYLIKSLLYIVSIILGLFFYRFLYKKIKLFNNIREINLSFNQICLTITIYFSIILTTMLILEKYNYI</sequence>
<evidence type="ECO:0000313" key="10">
    <source>
        <dbReference type="EMBL" id="QUH27624.1"/>
    </source>
</evidence>
<accession>A0A8J8SAI3</accession>
<dbReference type="EMBL" id="CP058561">
    <property type="protein sequence ID" value="QUH27624.1"/>
    <property type="molecule type" value="Genomic_DNA"/>
</dbReference>
<gene>
    <name evidence="10" type="ORF">HYG85_01290</name>
</gene>
<dbReference type="GO" id="GO:0042773">
    <property type="term" value="P:ATP synthesis coupled electron transport"/>
    <property type="evidence" value="ECO:0007669"/>
    <property type="project" value="InterPro"/>
</dbReference>
<feature type="transmembrane region" description="Helical" evidence="8">
    <location>
        <begin position="6"/>
        <end position="22"/>
    </location>
</feature>
<feature type="transmembrane region" description="Helical" evidence="8">
    <location>
        <begin position="155"/>
        <end position="175"/>
    </location>
</feature>
<dbReference type="PANTHER" id="PTHR42703">
    <property type="entry name" value="NADH DEHYDROGENASE"/>
    <property type="match status" value="1"/>
</dbReference>
<proteinExistence type="inferred from homology"/>
<keyword evidence="3" id="KW-1003">Cell membrane</keyword>
<dbReference type="PANTHER" id="PTHR42703:SF1">
    <property type="entry name" value="NA(+)_H(+) ANTIPORTER SUBUNIT D1"/>
    <property type="match status" value="1"/>
</dbReference>
<evidence type="ECO:0000256" key="2">
    <source>
        <dbReference type="ARBA" id="ARBA00005346"/>
    </source>
</evidence>
<dbReference type="InterPro" id="IPR050586">
    <property type="entry name" value="CPA3_Na-H_Antiporter_D"/>
</dbReference>
<feature type="transmembrane region" description="Helical" evidence="8">
    <location>
        <begin position="437"/>
        <end position="461"/>
    </location>
</feature>
<feature type="transmembrane region" description="Helical" evidence="8">
    <location>
        <begin position="235"/>
        <end position="253"/>
    </location>
</feature>
<keyword evidence="11" id="KW-1185">Reference proteome</keyword>
<feature type="transmembrane region" description="Helical" evidence="8">
    <location>
        <begin position="265"/>
        <end position="285"/>
    </location>
</feature>
<reference evidence="10 11" key="1">
    <citation type="submission" date="2020-07" db="EMBL/GenBank/DDBJ databases">
        <title>Vallitalea guaymasensis genome.</title>
        <authorList>
            <person name="Postec A."/>
        </authorList>
    </citation>
    <scope>NUCLEOTIDE SEQUENCE [LARGE SCALE GENOMIC DNA]</scope>
    <source>
        <strain evidence="10 11">Ra1766G1</strain>
    </source>
</reference>
<feature type="domain" description="NADH:quinone oxidoreductase/Mrp antiporter transmembrane" evidence="9">
    <location>
        <begin position="120"/>
        <end position="404"/>
    </location>
</feature>
<dbReference type="GO" id="GO:0008137">
    <property type="term" value="F:NADH dehydrogenase (ubiquinone) activity"/>
    <property type="evidence" value="ECO:0007669"/>
    <property type="project" value="InterPro"/>
</dbReference>
<evidence type="ECO:0000256" key="1">
    <source>
        <dbReference type="ARBA" id="ARBA00004651"/>
    </source>
</evidence>
<keyword evidence="4 7" id="KW-0812">Transmembrane</keyword>
<comment type="subcellular location">
    <subcellularLocation>
        <location evidence="1">Cell membrane</location>
        <topology evidence="1">Multi-pass membrane protein</topology>
    </subcellularLocation>
    <subcellularLocation>
        <location evidence="7">Membrane</location>
        <topology evidence="7">Multi-pass membrane protein</topology>
    </subcellularLocation>
</comment>
<feature type="transmembrane region" description="Helical" evidence="8">
    <location>
        <begin position="400"/>
        <end position="417"/>
    </location>
</feature>
<dbReference type="AlphaFoldDB" id="A0A8J8SAI3"/>
<feature type="transmembrane region" description="Helical" evidence="8">
    <location>
        <begin position="321"/>
        <end position="342"/>
    </location>
</feature>
<feature type="transmembrane region" description="Helical" evidence="8">
    <location>
        <begin position="73"/>
        <end position="94"/>
    </location>
</feature>
<feature type="transmembrane region" description="Helical" evidence="8">
    <location>
        <begin position="513"/>
        <end position="531"/>
    </location>
</feature>
<evidence type="ECO:0000256" key="3">
    <source>
        <dbReference type="ARBA" id="ARBA00022475"/>
    </source>
</evidence>
<feature type="transmembrane region" description="Helical" evidence="8">
    <location>
        <begin position="29"/>
        <end position="48"/>
    </location>
</feature>
<evidence type="ECO:0000256" key="5">
    <source>
        <dbReference type="ARBA" id="ARBA00022989"/>
    </source>
</evidence>